<dbReference type="Pfam" id="PF02187">
    <property type="entry name" value="GAS2"/>
    <property type="match status" value="1"/>
</dbReference>
<name>A0A4V6RGZ5_OPIFE</name>
<feature type="compositionally biased region" description="Low complexity" evidence="4">
    <location>
        <begin position="164"/>
        <end position="173"/>
    </location>
</feature>
<keyword evidence="7" id="KW-1185">Reference proteome</keyword>
<feature type="region of interest" description="Disordered" evidence="4">
    <location>
        <begin position="317"/>
        <end position="377"/>
    </location>
</feature>
<dbReference type="SMART" id="SM00243">
    <property type="entry name" value="GAS2"/>
    <property type="match status" value="1"/>
</dbReference>
<evidence type="ECO:0000313" key="7">
    <source>
        <dbReference type="Proteomes" id="UP000308267"/>
    </source>
</evidence>
<dbReference type="GO" id="GO:0051015">
    <property type="term" value="F:actin filament binding"/>
    <property type="evidence" value="ECO:0007669"/>
    <property type="project" value="TreeGrafter"/>
</dbReference>
<evidence type="ECO:0000256" key="2">
    <source>
        <dbReference type="ARBA" id="ARBA00022490"/>
    </source>
</evidence>
<dbReference type="GO" id="GO:0008017">
    <property type="term" value="F:microtubule binding"/>
    <property type="evidence" value="ECO:0007669"/>
    <property type="project" value="InterPro"/>
</dbReference>
<keyword evidence="3" id="KW-0206">Cytoskeleton</keyword>
<feature type="compositionally biased region" description="Low complexity" evidence="4">
    <location>
        <begin position="711"/>
        <end position="725"/>
    </location>
</feature>
<dbReference type="GO" id="GO:0051764">
    <property type="term" value="P:actin crosslink formation"/>
    <property type="evidence" value="ECO:0007669"/>
    <property type="project" value="TreeGrafter"/>
</dbReference>
<keyword evidence="2" id="KW-0963">Cytoplasm</keyword>
<feature type="compositionally biased region" description="Low complexity" evidence="4">
    <location>
        <begin position="434"/>
        <end position="445"/>
    </location>
</feature>
<protein>
    <recommendedName>
        <fullName evidence="5">GAR domain-containing protein</fullName>
    </recommendedName>
</protein>
<dbReference type="SUPFAM" id="SSF47576">
    <property type="entry name" value="Calponin-homology domain, CH-domain"/>
    <property type="match status" value="1"/>
</dbReference>
<dbReference type="GO" id="GO:0005884">
    <property type="term" value="C:actin filament"/>
    <property type="evidence" value="ECO:0007669"/>
    <property type="project" value="TreeGrafter"/>
</dbReference>
<dbReference type="PANTHER" id="PTHR46756:SF13">
    <property type="entry name" value="GROWTH ARREST-SPECIFIC PROTEIN 2"/>
    <property type="match status" value="1"/>
</dbReference>
<evidence type="ECO:0000256" key="1">
    <source>
        <dbReference type="ARBA" id="ARBA00004245"/>
    </source>
</evidence>
<dbReference type="OrthoDB" id="2250192at2759"/>
<dbReference type="PROSITE" id="PS51460">
    <property type="entry name" value="GAR"/>
    <property type="match status" value="1"/>
</dbReference>
<dbReference type="Gene3D" id="1.10.418.10">
    <property type="entry name" value="Calponin-like domain"/>
    <property type="match status" value="1"/>
</dbReference>
<dbReference type="AlphaFoldDB" id="A0A4V6RGZ5"/>
<dbReference type="SUPFAM" id="SSF143575">
    <property type="entry name" value="GAS2 domain-like"/>
    <property type="match status" value="1"/>
</dbReference>
<evidence type="ECO:0000313" key="6">
    <source>
        <dbReference type="EMBL" id="TGZ65634.1"/>
    </source>
</evidence>
<organism evidence="6 7">
    <name type="scientific">Opisthorchis felineus</name>
    <dbReference type="NCBI Taxonomy" id="147828"/>
    <lineage>
        <taxon>Eukaryota</taxon>
        <taxon>Metazoa</taxon>
        <taxon>Spiralia</taxon>
        <taxon>Lophotrochozoa</taxon>
        <taxon>Platyhelminthes</taxon>
        <taxon>Trematoda</taxon>
        <taxon>Digenea</taxon>
        <taxon>Opisthorchiida</taxon>
        <taxon>Opisthorchiata</taxon>
        <taxon>Opisthorchiidae</taxon>
        <taxon>Opisthorchis</taxon>
    </lineage>
</organism>
<dbReference type="STRING" id="147828.A0A4V6RGZ5"/>
<dbReference type="PANTHER" id="PTHR46756">
    <property type="entry name" value="TRANSGELIN"/>
    <property type="match status" value="1"/>
</dbReference>
<dbReference type="Gene3D" id="3.30.920.20">
    <property type="entry name" value="Gas2-like domain"/>
    <property type="match status" value="1"/>
</dbReference>
<dbReference type="InterPro" id="IPR036534">
    <property type="entry name" value="GAR_dom_sf"/>
</dbReference>
<feature type="region of interest" description="Disordered" evidence="4">
    <location>
        <begin position="884"/>
        <end position="916"/>
    </location>
</feature>
<proteinExistence type="predicted"/>
<feature type="compositionally biased region" description="Polar residues" evidence="4">
    <location>
        <begin position="887"/>
        <end position="899"/>
    </location>
</feature>
<dbReference type="InterPro" id="IPR003108">
    <property type="entry name" value="GAR_dom"/>
</dbReference>
<dbReference type="InterPro" id="IPR036872">
    <property type="entry name" value="CH_dom_sf"/>
</dbReference>
<sequence>MTNFASRKVSNLCISGDLGLVETEGHSSRFIQVLDESMCVVREDLTDWLQRYLFSTVAAPPIDSAFLLLRLRSGLWLSRLAYKLQLSVLQTSSGAALPNKPASKERDYNFLRGAVSNQNLRKVSKASLPLFPHTLVVCAGLPLGQPDVCPYSLSDTYPSDVTTSSSSAYSSSDSPEHCPQSRTESSKPVMRVADQWAARDNVSCFIQWCKDLGIPQTVLFETTGLVHRTEEKNVLLTLMELARIASRFGLTDLPELVRLEREIDALEEALSGRLEEEPSSLDSIPNPCIHTECIKKDQFVDEGIAEDHDEKANLFIFEPDNGLGSSDVDRTPKPPEPQPLTRMRSVEVNPAVHNGSSKSTFASPTAEEEKREENSSNPVVLARLRQFVGSTVSDKLSDGRAMKDGSAQTVGPSGDVWTGAHDNEQQDTISSDISGTSGVTSGRSSDTFVENQVSSHLPCKSRLSTPPHHQSQINFVVPGKRRASQPLPESYNGTPNKVAKIATSACATDSLAVEDEILYDDTVSCLIPVKLATPPTPVTVMRQLRLTCNEKEMNESPQFTNKSRNPVCLLSPTRSCHMPSTVSHRLRTTAKNMFGEEHFLSEQVAKKLALCTCCNRLHIQRLEEGRYKVNGRIYYFRRFRNHVMVRIGGGWLTLDAFLSRHDPCRRGKCVPAAVPDSRTALSSSVSNLQKTDFDSKKSLISMTTSVMALSRHSSAHSTSSNQSQSTGGGIAPTLDLEVNDVVNTEFSKPLNSSHPNLLIGAPSPEPKSLSLSTSRLPVPMHSSHRQSDISESTGPTDNYCEIIPRAPRRSLSRRGSTNSAACHSPELSRRRPSECSSSRVLSTPMVNRPDLRLSSHVAIISHESATKPNLPLAPTRIPVARKGVSGVTGSTQNSGSSIPALTHPPLPTKTYHDEHQ</sequence>
<dbReference type="Proteomes" id="UP000308267">
    <property type="component" value="Unassembled WGS sequence"/>
</dbReference>
<feature type="compositionally biased region" description="Polar residues" evidence="4">
    <location>
        <begin position="354"/>
        <end position="363"/>
    </location>
</feature>
<comment type="subcellular location">
    <subcellularLocation>
        <location evidence="1">Cytoplasm</location>
        <location evidence="1">Cytoskeleton</location>
    </subcellularLocation>
</comment>
<evidence type="ECO:0000256" key="3">
    <source>
        <dbReference type="ARBA" id="ARBA00023212"/>
    </source>
</evidence>
<feature type="region of interest" description="Disordered" evidence="4">
    <location>
        <begin position="711"/>
        <end position="732"/>
    </location>
</feature>
<feature type="domain" description="GAR" evidence="5">
    <location>
        <begin position="595"/>
        <end position="665"/>
    </location>
</feature>
<dbReference type="GO" id="GO:0008093">
    <property type="term" value="F:cytoskeletal anchor activity"/>
    <property type="evidence" value="ECO:0007669"/>
    <property type="project" value="TreeGrafter"/>
</dbReference>
<reference evidence="6 7" key="1">
    <citation type="journal article" date="2019" name="BMC Genomics">
        <title>New insights from Opisthorchis felineus genome: update on genomics of the epidemiologically important liver flukes.</title>
        <authorList>
            <person name="Ershov N.I."/>
            <person name="Mordvinov V.A."/>
            <person name="Prokhortchouk E.B."/>
            <person name="Pakharukova M.Y."/>
            <person name="Gunbin K.V."/>
            <person name="Ustyantsev K."/>
            <person name="Genaev M.A."/>
            <person name="Blinov A.G."/>
            <person name="Mazur A."/>
            <person name="Boulygina E."/>
            <person name="Tsygankova S."/>
            <person name="Khrameeva E."/>
            <person name="Chekanov N."/>
            <person name="Fan G."/>
            <person name="Xiao A."/>
            <person name="Zhang H."/>
            <person name="Xu X."/>
            <person name="Yang H."/>
            <person name="Solovyev V."/>
            <person name="Lee S.M."/>
            <person name="Liu X."/>
            <person name="Afonnikov D.A."/>
            <person name="Skryabin K.G."/>
        </authorList>
    </citation>
    <scope>NUCLEOTIDE SEQUENCE [LARGE SCALE GENOMIC DNA]</scope>
    <source>
        <strain evidence="6">AK-0245</strain>
        <tissue evidence="6">Whole organism</tissue>
    </source>
</reference>
<feature type="region of interest" description="Disordered" evidence="4">
    <location>
        <begin position="395"/>
        <end position="445"/>
    </location>
</feature>
<feature type="region of interest" description="Disordered" evidence="4">
    <location>
        <begin position="164"/>
        <end position="187"/>
    </location>
</feature>
<evidence type="ECO:0000256" key="4">
    <source>
        <dbReference type="SAM" id="MobiDB-lite"/>
    </source>
</evidence>
<feature type="region of interest" description="Disordered" evidence="4">
    <location>
        <begin position="747"/>
        <end position="842"/>
    </location>
</feature>
<accession>A0A4V6RGZ5</accession>
<comment type="caution">
    <text evidence="6">The sequence shown here is derived from an EMBL/GenBank/DDBJ whole genome shotgun (WGS) entry which is preliminary data.</text>
</comment>
<evidence type="ECO:0000259" key="5">
    <source>
        <dbReference type="PROSITE" id="PS51460"/>
    </source>
</evidence>
<gene>
    <name evidence="6" type="ORF">CRM22_005792</name>
</gene>
<dbReference type="EMBL" id="SJOL01006483">
    <property type="protein sequence ID" value="TGZ65634.1"/>
    <property type="molecule type" value="Genomic_DNA"/>
</dbReference>